<dbReference type="AlphaFoldDB" id="A0A0D0A5Y6"/>
<evidence type="ECO:0000313" key="2">
    <source>
        <dbReference type="Proteomes" id="UP000054485"/>
    </source>
</evidence>
<accession>A0A0D0A5Y6</accession>
<evidence type="ECO:0000313" key="1">
    <source>
        <dbReference type="EMBL" id="KIK33629.1"/>
    </source>
</evidence>
<reference evidence="1 2" key="1">
    <citation type="submission" date="2014-04" db="EMBL/GenBank/DDBJ databases">
        <authorList>
            <consortium name="DOE Joint Genome Institute"/>
            <person name="Kuo A."/>
            <person name="Ruytinx J."/>
            <person name="Rineau F."/>
            <person name="Colpaert J."/>
            <person name="Kohler A."/>
            <person name="Nagy L.G."/>
            <person name="Floudas D."/>
            <person name="Copeland A."/>
            <person name="Barry K.W."/>
            <person name="Cichocki N."/>
            <person name="Veneault-Fourrey C."/>
            <person name="LaButti K."/>
            <person name="Lindquist E.A."/>
            <person name="Lipzen A."/>
            <person name="Lundell T."/>
            <person name="Morin E."/>
            <person name="Murat C."/>
            <person name="Sun H."/>
            <person name="Tunlid A."/>
            <person name="Henrissat B."/>
            <person name="Grigoriev I.V."/>
            <person name="Hibbett D.S."/>
            <person name="Martin F."/>
            <person name="Nordberg H.P."/>
            <person name="Cantor M.N."/>
            <person name="Hua S.X."/>
        </authorList>
    </citation>
    <scope>NUCLEOTIDE SEQUENCE [LARGE SCALE GENOMIC DNA]</scope>
    <source>
        <strain evidence="1 2">UH-Slu-Lm8-n1</strain>
    </source>
</reference>
<dbReference type="HOGENOM" id="CLU_2869184_0_0_1"/>
<proteinExistence type="predicted"/>
<reference evidence="2" key="2">
    <citation type="submission" date="2015-01" db="EMBL/GenBank/DDBJ databases">
        <title>Evolutionary Origins and Diversification of the Mycorrhizal Mutualists.</title>
        <authorList>
            <consortium name="DOE Joint Genome Institute"/>
            <consortium name="Mycorrhizal Genomics Consortium"/>
            <person name="Kohler A."/>
            <person name="Kuo A."/>
            <person name="Nagy L.G."/>
            <person name="Floudas D."/>
            <person name="Copeland A."/>
            <person name="Barry K.W."/>
            <person name="Cichocki N."/>
            <person name="Veneault-Fourrey C."/>
            <person name="LaButti K."/>
            <person name="Lindquist E.A."/>
            <person name="Lipzen A."/>
            <person name="Lundell T."/>
            <person name="Morin E."/>
            <person name="Murat C."/>
            <person name="Riley R."/>
            <person name="Ohm R."/>
            <person name="Sun H."/>
            <person name="Tunlid A."/>
            <person name="Henrissat B."/>
            <person name="Grigoriev I.V."/>
            <person name="Hibbett D.S."/>
            <person name="Martin F."/>
        </authorList>
    </citation>
    <scope>NUCLEOTIDE SEQUENCE [LARGE SCALE GENOMIC DNA]</scope>
    <source>
        <strain evidence="2">UH-Slu-Lm8-n1</strain>
    </source>
</reference>
<name>A0A0D0A5Y6_9AGAM</name>
<gene>
    <name evidence="1" type="ORF">CY34DRAFT_694085</name>
</gene>
<dbReference type="InParanoid" id="A0A0D0A5Y6"/>
<protein>
    <submittedName>
        <fullName evidence="1">Uncharacterized protein</fullName>
    </submittedName>
</protein>
<dbReference type="Proteomes" id="UP000054485">
    <property type="component" value="Unassembled WGS sequence"/>
</dbReference>
<organism evidence="1 2">
    <name type="scientific">Suillus luteus UH-Slu-Lm8-n1</name>
    <dbReference type="NCBI Taxonomy" id="930992"/>
    <lineage>
        <taxon>Eukaryota</taxon>
        <taxon>Fungi</taxon>
        <taxon>Dikarya</taxon>
        <taxon>Basidiomycota</taxon>
        <taxon>Agaricomycotina</taxon>
        <taxon>Agaricomycetes</taxon>
        <taxon>Agaricomycetidae</taxon>
        <taxon>Boletales</taxon>
        <taxon>Suillineae</taxon>
        <taxon>Suillaceae</taxon>
        <taxon>Suillus</taxon>
    </lineage>
</organism>
<sequence>MVWRNLVSSVPLTAARDSSWMCGGKLAIGVANVLPLHNLFHSKLWLQTVHFVDTSHSHRLLPTM</sequence>
<dbReference type="EMBL" id="KN835901">
    <property type="protein sequence ID" value="KIK33629.1"/>
    <property type="molecule type" value="Genomic_DNA"/>
</dbReference>
<keyword evidence="2" id="KW-1185">Reference proteome</keyword>